<protein>
    <submittedName>
        <fullName evidence="2">FG-GAP-like repeat-containing protein</fullName>
    </submittedName>
</protein>
<feature type="signal peptide" evidence="1">
    <location>
        <begin position="1"/>
        <end position="24"/>
    </location>
</feature>
<gene>
    <name evidence="2" type="ORF">RNC47_16840</name>
</gene>
<dbReference type="EMBL" id="JAVREM010000019">
    <property type="protein sequence ID" value="MDT0320004.1"/>
    <property type="molecule type" value="Genomic_DNA"/>
</dbReference>
<keyword evidence="3" id="KW-1185">Reference proteome</keyword>
<dbReference type="Gene3D" id="2.130.10.130">
    <property type="entry name" value="Integrin alpha, N-terminal"/>
    <property type="match status" value="1"/>
</dbReference>
<sequence length="143" mass="14635">MVAIAAATTAGGLLPALPAAPAQAAPARYADDFNGDGYRDYAAYHPGLSAVGGVRVTYGTAPGPGSRRQVIDQNSVGVPGTNETGDMFGEFRTSADFNRDGYADLFADSSLHPAVRLPGSASGITTTGLTQLADQYVIDGILQ</sequence>
<evidence type="ECO:0000313" key="3">
    <source>
        <dbReference type="Proteomes" id="UP001183420"/>
    </source>
</evidence>
<dbReference type="InterPro" id="IPR028994">
    <property type="entry name" value="Integrin_alpha_N"/>
</dbReference>
<dbReference type="RefSeq" id="WP_311599630.1">
    <property type="nucleotide sequence ID" value="NZ_JAVREM010000019.1"/>
</dbReference>
<dbReference type="SUPFAM" id="SSF69318">
    <property type="entry name" value="Integrin alpha N-terminal domain"/>
    <property type="match status" value="1"/>
</dbReference>
<dbReference type="Proteomes" id="UP001183420">
    <property type="component" value="Unassembled WGS sequence"/>
</dbReference>
<organism evidence="2 3">
    <name type="scientific">Streptomyces millisiae</name>
    <dbReference type="NCBI Taxonomy" id="3075542"/>
    <lineage>
        <taxon>Bacteria</taxon>
        <taxon>Bacillati</taxon>
        <taxon>Actinomycetota</taxon>
        <taxon>Actinomycetes</taxon>
        <taxon>Kitasatosporales</taxon>
        <taxon>Streptomycetaceae</taxon>
        <taxon>Streptomyces</taxon>
    </lineage>
</organism>
<evidence type="ECO:0000313" key="2">
    <source>
        <dbReference type="EMBL" id="MDT0320004.1"/>
    </source>
</evidence>
<comment type="caution">
    <text evidence="2">The sequence shown here is derived from an EMBL/GenBank/DDBJ whole genome shotgun (WGS) entry which is preliminary data.</text>
</comment>
<proteinExistence type="predicted"/>
<feature type="chain" id="PRO_5045253041" evidence="1">
    <location>
        <begin position="25"/>
        <end position="143"/>
    </location>
</feature>
<name>A0ABU2LQY6_9ACTN</name>
<accession>A0ABU2LQY6</accession>
<reference evidence="3" key="1">
    <citation type="submission" date="2023-07" db="EMBL/GenBank/DDBJ databases">
        <title>30 novel species of actinomycetes from the DSMZ collection.</title>
        <authorList>
            <person name="Nouioui I."/>
        </authorList>
    </citation>
    <scope>NUCLEOTIDE SEQUENCE [LARGE SCALE GENOMIC DNA]</scope>
    <source>
        <strain evidence="3">DSM 44918</strain>
    </source>
</reference>
<evidence type="ECO:0000256" key="1">
    <source>
        <dbReference type="SAM" id="SignalP"/>
    </source>
</evidence>
<keyword evidence="1" id="KW-0732">Signal</keyword>